<dbReference type="InterPro" id="IPR043066">
    <property type="entry name" value="CsoSCA_C_sf"/>
</dbReference>
<dbReference type="InterPro" id="IPR043065">
    <property type="entry name" value="CsoSCA_N_sf"/>
</dbReference>
<evidence type="ECO:0000313" key="17">
    <source>
        <dbReference type="EMBL" id="KGG19388.1"/>
    </source>
</evidence>
<sequence>MAYRNLAKKSLRGPTAPMKRFVDIETKNLNSEVIKTTNSFSDEIKTISSFSTDHPLTNSQENQKLNQYENKVKGRFDNIVPLLKRVSSLQNDLNFVERAQNLCRSELGYELPLHILEKAWVGSVDISALFAWCVFQSHQLTSNEFFNSDPIEGSENSQYAKSFQSFIYQCGFHLLDITPCADGRLAHAISYALRIPFSSVRRRSHAGALFDIEKTVNRWIKTEHSRYRESTPNSATEPTRYLKSVIYHFSSVDPTHQGCAAHGSNDELAASEGLQRLLDFREAVENSFCCGASVDLLLIGIDTDTDAIRVHTPSKTNEVDLKSWVCANEIYKETQFLKAEEALQKIQENIKRVCPGETDPNMVMFITRLISNNISQIDYVKNFHSGSYQDAGHAERFIGVGIGFKEVHLRNLTYFAHLETVEQGAPDLDVGVKIFTGLNISRSLPIPIVIRFDYSGSVPHARNRALSDCHRINEAIKSRYRDLIDNGSLHTFLTIRDRDKKAPAEVVGSSLDPVTQEAH</sequence>
<evidence type="ECO:0000256" key="3">
    <source>
        <dbReference type="ARBA" id="ARBA00022723"/>
    </source>
</evidence>
<comment type="similarity">
    <text evidence="9">Belongs to the beta-class carbonic anhydrase family. CsoSCA subfamily.</text>
</comment>
<dbReference type="InterPro" id="IPR048539">
    <property type="entry name" value="CsoSCA_cat"/>
</dbReference>
<dbReference type="Pfam" id="PF20687">
    <property type="entry name" value="CsoSCA_N"/>
    <property type="match status" value="1"/>
</dbReference>
<dbReference type="GO" id="GO:0031470">
    <property type="term" value="C:carboxysome"/>
    <property type="evidence" value="ECO:0007669"/>
    <property type="project" value="UniProtKB-SubCell"/>
</dbReference>
<keyword evidence="8" id="KW-1282">Carboxysome</keyword>
<dbReference type="GO" id="GO:0046872">
    <property type="term" value="F:metal ion binding"/>
    <property type="evidence" value="ECO:0007669"/>
    <property type="project" value="UniProtKB-KW"/>
</dbReference>
<reference evidence="18" key="1">
    <citation type="journal article" date="2014" name="Sci. Data">
        <title>Genomes of diverse isolates of the marine cyanobacterium Prochlorococcus.</title>
        <authorList>
            <person name="Biller S."/>
            <person name="Berube P."/>
            <person name="Thompson J."/>
            <person name="Kelly L."/>
            <person name="Roggensack S."/>
            <person name="Awad L."/>
            <person name="Roache-Johnson K."/>
            <person name="Ding H."/>
            <person name="Giovannoni S.J."/>
            <person name="Moore L.R."/>
            <person name="Chisholm S.W."/>
        </authorList>
    </citation>
    <scope>NUCLEOTIDE SEQUENCE [LARGE SCALE GENOMIC DNA]</scope>
    <source>
        <strain evidence="18">PAC1</strain>
    </source>
</reference>
<dbReference type="GO" id="GO:0004089">
    <property type="term" value="F:carbonate dehydratase activity"/>
    <property type="evidence" value="ECO:0007669"/>
    <property type="project" value="UniProtKB-UniRule"/>
</dbReference>
<dbReference type="Pfam" id="PF08936">
    <property type="entry name" value="CsoSCA_C"/>
    <property type="match status" value="1"/>
</dbReference>
<dbReference type="Gene3D" id="1.20.120.1310">
    <property type="entry name" value="Carboxysome Shell Carbonic Anhydrase, N-terminal helical domain"/>
    <property type="match status" value="1"/>
</dbReference>
<evidence type="ECO:0000256" key="5">
    <source>
        <dbReference type="ARBA" id="ARBA00023239"/>
    </source>
</evidence>
<comment type="cofactor">
    <cofactor evidence="1">
        <name>Zn(2+)</name>
        <dbReference type="ChEBI" id="CHEBI:29105"/>
    </cofactor>
</comment>
<proteinExistence type="inferred from homology"/>
<evidence type="ECO:0000256" key="6">
    <source>
        <dbReference type="ARBA" id="ARBA00023300"/>
    </source>
</evidence>
<evidence type="ECO:0000256" key="11">
    <source>
        <dbReference type="ARBA" id="ARBA00024446"/>
    </source>
</evidence>
<name>A0A0A2BZ82_PROMR</name>
<evidence type="ECO:0000256" key="12">
    <source>
        <dbReference type="ARBA" id="ARBA00048348"/>
    </source>
</evidence>
<comment type="caution">
    <text evidence="17">The sequence shown here is derived from an EMBL/GenBank/DDBJ whole genome shotgun (WGS) entry which is preliminary data.</text>
</comment>
<evidence type="ECO:0000259" key="15">
    <source>
        <dbReference type="Pfam" id="PF20686"/>
    </source>
</evidence>
<keyword evidence="3" id="KW-0479">Metal-binding</keyword>
<evidence type="ECO:0000256" key="9">
    <source>
        <dbReference type="ARBA" id="ARBA00024021"/>
    </source>
</evidence>
<evidence type="ECO:0000256" key="1">
    <source>
        <dbReference type="ARBA" id="ARBA00001947"/>
    </source>
</evidence>
<dbReference type="Proteomes" id="UP000030392">
    <property type="component" value="Unassembled WGS sequence"/>
</dbReference>
<gene>
    <name evidence="17" type="ORF">EV03_1770</name>
</gene>
<keyword evidence="5" id="KW-0456">Lyase</keyword>
<feature type="domain" description="Carboxysome Shell Carbonic Anhydrase C-terminal" evidence="14">
    <location>
        <begin position="394"/>
        <end position="510"/>
    </location>
</feature>
<evidence type="ECO:0000256" key="13">
    <source>
        <dbReference type="NCBIfam" id="TIGR02701"/>
    </source>
</evidence>
<dbReference type="InterPro" id="IPR048619">
    <property type="entry name" value="CsoSCA_N"/>
</dbReference>
<organism evidence="17 18">
    <name type="scientific">Prochlorococcus marinus str. PAC1</name>
    <dbReference type="NCBI Taxonomy" id="59924"/>
    <lineage>
        <taxon>Bacteria</taxon>
        <taxon>Bacillati</taxon>
        <taxon>Cyanobacteriota</taxon>
        <taxon>Cyanophyceae</taxon>
        <taxon>Synechococcales</taxon>
        <taxon>Prochlorococcaceae</taxon>
        <taxon>Prochlorococcus</taxon>
    </lineage>
</organism>
<evidence type="ECO:0000259" key="14">
    <source>
        <dbReference type="Pfam" id="PF08936"/>
    </source>
</evidence>
<dbReference type="Gene3D" id="3.30.1330.140">
    <property type="entry name" value="Carboxysome Shell Carbonic Anhydrase, C-terminal domain"/>
    <property type="match status" value="1"/>
</dbReference>
<evidence type="ECO:0000256" key="2">
    <source>
        <dbReference type="ARBA" id="ARBA00012925"/>
    </source>
</evidence>
<keyword evidence="6" id="KW-0120">Carbon dioxide fixation</keyword>
<keyword evidence="11" id="KW-1283">Bacterial microcompartment</keyword>
<feature type="domain" description="Carboxysome Shell Carbonic Anhydrase N-terminal" evidence="16">
    <location>
        <begin position="54"/>
        <end position="146"/>
    </location>
</feature>
<evidence type="ECO:0000256" key="8">
    <source>
        <dbReference type="ARBA" id="ARBA00023669"/>
    </source>
</evidence>
<evidence type="ECO:0000256" key="7">
    <source>
        <dbReference type="ARBA" id="ARBA00023587"/>
    </source>
</evidence>
<dbReference type="EMBL" id="JNAX01000015">
    <property type="protein sequence ID" value="KGG19388.1"/>
    <property type="molecule type" value="Genomic_DNA"/>
</dbReference>
<dbReference type="AlphaFoldDB" id="A0A0A2BZ82"/>
<dbReference type="InterPro" id="IPR048620">
    <property type="entry name" value="CsoSCA_C"/>
</dbReference>
<dbReference type="NCBIfam" id="TIGR02701">
    <property type="entry name" value="shell_carb_anhy"/>
    <property type="match status" value="1"/>
</dbReference>
<evidence type="ECO:0000256" key="4">
    <source>
        <dbReference type="ARBA" id="ARBA00022833"/>
    </source>
</evidence>
<comment type="catalytic activity">
    <reaction evidence="12">
        <text>hydrogencarbonate + H(+) = CO2 + H2O</text>
        <dbReference type="Rhea" id="RHEA:10748"/>
        <dbReference type="ChEBI" id="CHEBI:15377"/>
        <dbReference type="ChEBI" id="CHEBI:15378"/>
        <dbReference type="ChEBI" id="CHEBI:16526"/>
        <dbReference type="ChEBI" id="CHEBI:17544"/>
        <dbReference type="EC" id="4.2.1.1"/>
    </reaction>
</comment>
<evidence type="ECO:0000256" key="10">
    <source>
        <dbReference type="ARBA" id="ARBA00024121"/>
    </source>
</evidence>
<accession>A0A0A2BZ82</accession>
<protein>
    <recommendedName>
        <fullName evidence="10 13">Carboxysome shell carbonic anhydrase</fullName>
        <ecNumber evidence="2 13">4.2.1.1</ecNumber>
    </recommendedName>
</protein>
<evidence type="ECO:0000313" key="18">
    <source>
        <dbReference type="Proteomes" id="UP000030392"/>
    </source>
</evidence>
<comment type="subcellular location">
    <subcellularLocation>
        <location evidence="7">Carboxysome</location>
    </subcellularLocation>
</comment>
<dbReference type="EC" id="4.2.1.1" evidence="2 13"/>
<dbReference type="Pfam" id="PF20686">
    <property type="entry name" value="CsoSCA_cat"/>
    <property type="match status" value="1"/>
</dbReference>
<dbReference type="GO" id="GO:0015977">
    <property type="term" value="P:carbon fixation"/>
    <property type="evidence" value="ECO:0007669"/>
    <property type="project" value="UniProtKB-UniRule"/>
</dbReference>
<feature type="domain" description="Carboxysome Shell Carbonic Anhydrase catalytic" evidence="15">
    <location>
        <begin position="163"/>
        <end position="393"/>
    </location>
</feature>
<dbReference type="RefSeq" id="WP_036906982.1">
    <property type="nucleotide sequence ID" value="NZ_CP138967.1"/>
</dbReference>
<dbReference type="InterPro" id="IPR014074">
    <property type="entry name" value="Carboxysome_shell_carb_anhy"/>
</dbReference>
<keyword evidence="4" id="KW-0862">Zinc</keyword>
<evidence type="ECO:0000259" key="16">
    <source>
        <dbReference type="Pfam" id="PF20687"/>
    </source>
</evidence>